<dbReference type="PANTHER" id="PTHR30481">
    <property type="entry name" value="DNA ADENINE METHYLASE"/>
    <property type="match status" value="1"/>
</dbReference>
<dbReference type="SUPFAM" id="SSF53335">
    <property type="entry name" value="S-adenosyl-L-methionine-dependent methyltransferases"/>
    <property type="match status" value="1"/>
</dbReference>
<evidence type="ECO:0000313" key="9">
    <source>
        <dbReference type="EMBL" id="SHN87578.1"/>
    </source>
</evidence>
<evidence type="ECO:0000256" key="8">
    <source>
        <dbReference type="RuleBase" id="RU361257"/>
    </source>
</evidence>
<dbReference type="InterPro" id="IPR023095">
    <property type="entry name" value="Ade_MeTrfase_dom_2"/>
</dbReference>
<dbReference type="GO" id="GO:0043565">
    <property type="term" value="F:sequence-specific DNA binding"/>
    <property type="evidence" value="ECO:0007669"/>
    <property type="project" value="TreeGrafter"/>
</dbReference>
<gene>
    <name evidence="9" type="ORF">SAMN02745215_04919</name>
</gene>
<dbReference type="AlphaFoldDB" id="A0A1M7UX81"/>
<dbReference type="GO" id="GO:1904047">
    <property type="term" value="F:S-adenosyl-L-methionine binding"/>
    <property type="evidence" value="ECO:0007669"/>
    <property type="project" value="TreeGrafter"/>
</dbReference>
<accession>A0A1M7UX81</accession>
<evidence type="ECO:0000256" key="4">
    <source>
        <dbReference type="ARBA" id="ARBA00022679"/>
    </source>
</evidence>
<feature type="binding site" evidence="7">
    <location>
        <position position="189"/>
    </location>
    <ligand>
        <name>S-adenosyl-L-methionine</name>
        <dbReference type="ChEBI" id="CHEBI:59789"/>
    </ligand>
</feature>
<dbReference type="GO" id="GO:0009007">
    <property type="term" value="F:site-specific DNA-methyltransferase (adenine-specific) activity"/>
    <property type="evidence" value="ECO:0007669"/>
    <property type="project" value="UniProtKB-UniRule"/>
</dbReference>
<dbReference type="InterPro" id="IPR002052">
    <property type="entry name" value="DNA_methylase_N6_adenine_CS"/>
</dbReference>
<comment type="similarity">
    <text evidence="1 8">Belongs to the N(4)/N(6)-methyltransferase family.</text>
</comment>
<protein>
    <recommendedName>
        <fullName evidence="2 8">Site-specific DNA-methyltransferase (adenine-specific)</fullName>
        <ecNumber evidence="2 8">2.1.1.72</ecNumber>
    </recommendedName>
</protein>
<dbReference type="InterPro" id="IPR012327">
    <property type="entry name" value="MeTrfase_D12"/>
</dbReference>
<feature type="binding site" evidence="7">
    <location>
        <position position="17"/>
    </location>
    <ligand>
        <name>S-adenosyl-L-methionine</name>
        <dbReference type="ChEBI" id="CHEBI:59789"/>
    </ligand>
</feature>
<dbReference type="PANTHER" id="PTHR30481:SF3">
    <property type="entry name" value="DNA ADENINE METHYLASE"/>
    <property type="match status" value="1"/>
</dbReference>
<keyword evidence="4 8" id="KW-0808">Transferase</keyword>
<evidence type="ECO:0000256" key="7">
    <source>
        <dbReference type="PIRSR" id="PIRSR000398-1"/>
    </source>
</evidence>
<dbReference type="PROSITE" id="PS00092">
    <property type="entry name" value="N6_MTASE"/>
    <property type="match status" value="1"/>
</dbReference>
<evidence type="ECO:0000256" key="6">
    <source>
        <dbReference type="ARBA" id="ARBA00047942"/>
    </source>
</evidence>
<dbReference type="Gene3D" id="3.40.50.150">
    <property type="entry name" value="Vaccinia Virus protein VP39"/>
    <property type="match status" value="1"/>
</dbReference>
<dbReference type="InterPro" id="IPR029063">
    <property type="entry name" value="SAM-dependent_MTases_sf"/>
</dbReference>
<organism evidence="9 10">
    <name type="scientific">Desulfitobacterium chlororespirans DSM 11544</name>
    <dbReference type="NCBI Taxonomy" id="1121395"/>
    <lineage>
        <taxon>Bacteria</taxon>
        <taxon>Bacillati</taxon>
        <taxon>Bacillota</taxon>
        <taxon>Clostridia</taxon>
        <taxon>Eubacteriales</taxon>
        <taxon>Desulfitobacteriaceae</taxon>
        <taxon>Desulfitobacterium</taxon>
    </lineage>
</organism>
<evidence type="ECO:0000256" key="1">
    <source>
        <dbReference type="ARBA" id="ARBA00006594"/>
    </source>
</evidence>
<name>A0A1M7UX81_9FIRM</name>
<evidence type="ECO:0000256" key="5">
    <source>
        <dbReference type="ARBA" id="ARBA00022691"/>
    </source>
</evidence>
<keyword evidence="5 8" id="KW-0949">S-adenosyl-L-methionine</keyword>
<dbReference type="RefSeq" id="WP_072775005.1">
    <property type="nucleotide sequence ID" value="NZ_FRDN01000020.1"/>
</dbReference>
<feature type="binding site" evidence="7">
    <location>
        <position position="13"/>
    </location>
    <ligand>
        <name>S-adenosyl-L-methionine</name>
        <dbReference type="ChEBI" id="CHEBI:59789"/>
    </ligand>
</feature>
<evidence type="ECO:0000256" key="2">
    <source>
        <dbReference type="ARBA" id="ARBA00011900"/>
    </source>
</evidence>
<dbReference type="NCBIfam" id="TIGR00571">
    <property type="entry name" value="dam"/>
    <property type="match status" value="1"/>
</dbReference>
<sequence>MHKDRLVAPVVKWVGGKRQLLEDLTPLFPKRVESYCEPFFGGGAVLFKLQPDTAWVNDVNSELIQMYEVIRDDVEELIRALGEHPNEEEHFYRVRDWDRDKEKYGNLSKVQKAARVIYLNKTCYNGLFRVNNAGEFNTPFGHYKNPNIVNEHTLRAVSTYFRRAQITFSSTDYAEVLAGVAKGTFVYLDPPYDPVSSTANFTGYAKGGFDRAEQIRLRECCDELDRRGIKFMLSNSATEFIKEQYGAYQITIVKAKRAINSNATKRGQIDEVVVRNYK</sequence>
<dbReference type="Pfam" id="PF02086">
    <property type="entry name" value="MethyltransfD12"/>
    <property type="match status" value="1"/>
</dbReference>
<evidence type="ECO:0000313" key="10">
    <source>
        <dbReference type="Proteomes" id="UP000184010"/>
    </source>
</evidence>
<dbReference type="Proteomes" id="UP000184010">
    <property type="component" value="Unassembled WGS sequence"/>
</dbReference>
<keyword evidence="10" id="KW-1185">Reference proteome</keyword>
<keyword evidence="3 8" id="KW-0489">Methyltransferase</keyword>
<dbReference type="GO" id="GO:0009307">
    <property type="term" value="P:DNA restriction-modification system"/>
    <property type="evidence" value="ECO:0007669"/>
    <property type="project" value="InterPro"/>
</dbReference>
<dbReference type="PRINTS" id="PR00505">
    <property type="entry name" value="D12N6MTFRASE"/>
</dbReference>
<evidence type="ECO:0000256" key="3">
    <source>
        <dbReference type="ARBA" id="ARBA00022603"/>
    </source>
</evidence>
<feature type="binding site" evidence="7">
    <location>
        <position position="58"/>
    </location>
    <ligand>
        <name>S-adenosyl-L-methionine</name>
        <dbReference type="ChEBI" id="CHEBI:59789"/>
    </ligand>
</feature>
<dbReference type="GO" id="GO:0006298">
    <property type="term" value="P:mismatch repair"/>
    <property type="evidence" value="ECO:0007669"/>
    <property type="project" value="TreeGrafter"/>
</dbReference>
<dbReference type="EMBL" id="FRDN01000020">
    <property type="protein sequence ID" value="SHN87578.1"/>
    <property type="molecule type" value="Genomic_DNA"/>
</dbReference>
<dbReference type="GO" id="GO:0032259">
    <property type="term" value="P:methylation"/>
    <property type="evidence" value="ECO:0007669"/>
    <property type="project" value="UniProtKB-KW"/>
</dbReference>
<dbReference type="PIRSF" id="PIRSF000398">
    <property type="entry name" value="M_m6A_EcoRV"/>
    <property type="match status" value="1"/>
</dbReference>
<dbReference type="EC" id="2.1.1.72" evidence="2 8"/>
<comment type="catalytic activity">
    <reaction evidence="6 8">
        <text>a 2'-deoxyadenosine in DNA + S-adenosyl-L-methionine = an N(6)-methyl-2'-deoxyadenosine in DNA + S-adenosyl-L-homocysteine + H(+)</text>
        <dbReference type="Rhea" id="RHEA:15197"/>
        <dbReference type="Rhea" id="RHEA-COMP:12418"/>
        <dbReference type="Rhea" id="RHEA-COMP:12419"/>
        <dbReference type="ChEBI" id="CHEBI:15378"/>
        <dbReference type="ChEBI" id="CHEBI:57856"/>
        <dbReference type="ChEBI" id="CHEBI:59789"/>
        <dbReference type="ChEBI" id="CHEBI:90615"/>
        <dbReference type="ChEBI" id="CHEBI:90616"/>
        <dbReference type="EC" id="2.1.1.72"/>
    </reaction>
</comment>
<dbReference type="Gene3D" id="1.10.1020.10">
    <property type="entry name" value="Adenine-specific Methyltransferase, Domain 2"/>
    <property type="match status" value="1"/>
</dbReference>
<reference evidence="10" key="1">
    <citation type="submission" date="2016-12" db="EMBL/GenBank/DDBJ databases">
        <authorList>
            <person name="Varghese N."/>
            <person name="Submissions S."/>
        </authorList>
    </citation>
    <scope>NUCLEOTIDE SEQUENCE [LARGE SCALE GENOMIC DNA]</scope>
    <source>
        <strain evidence="10">DSM 11544</strain>
    </source>
</reference>
<dbReference type="InterPro" id="IPR012263">
    <property type="entry name" value="M_m6A_EcoRV"/>
</dbReference>
<proteinExistence type="inferred from homology"/>